<name>A0AAV6TTT6_9ARAC</name>
<evidence type="ECO:0000313" key="4">
    <source>
        <dbReference type="Proteomes" id="UP000827092"/>
    </source>
</evidence>
<protein>
    <submittedName>
        <fullName evidence="3">Uncharacterized protein</fullName>
    </submittedName>
</protein>
<organism evidence="3 4">
    <name type="scientific">Oedothorax gibbosus</name>
    <dbReference type="NCBI Taxonomy" id="931172"/>
    <lineage>
        <taxon>Eukaryota</taxon>
        <taxon>Metazoa</taxon>
        <taxon>Ecdysozoa</taxon>
        <taxon>Arthropoda</taxon>
        <taxon>Chelicerata</taxon>
        <taxon>Arachnida</taxon>
        <taxon>Araneae</taxon>
        <taxon>Araneomorphae</taxon>
        <taxon>Entelegynae</taxon>
        <taxon>Araneoidea</taxon>
        <taxon>Linyphiidae</taxon>
        <taxon>Erigoninae</taxon>
        <taxon>Oedothorax</taxon>
    </lineage>
</organism>
<proteinExistence type="predicted"/>
<sequence length="149" mass="17141">MTSTRYFFLFLCLAVLSSMALTQGVLISKYLQLQATPLWVKLSPRDDSRDTVLRRVKRPNQRIYLYFKTESLGCLPNPINLSMKFSPNGRPPPLAAPYRSAKSSDASPRDREETWFANQDLGSTEDPGRVEDWWMVKGWISLRRGEVHC</sequence>
<evidence type="ECO:0000256" key="1">
    <source>
        <dbReference type="SAM" id="MobiDB-lite"/>
    </source>
</evidence>
<evidence type="ECO:0000256" key="2">
    <source>
        <dbReference type="SAM" id="SignalP"/>
    </source>
</evidence>
<keyword evidence="2" id="KW-0732">Signal</keyword>
<dbReference type="AlphaFoldDB" id="A0AAV6TTT6"/>
<gene>
    <name evidence="3" type="ORF">JTE90_017436</name>
</gene>
<comment type="caution">
    <text evidence="3">The sequence shown here is derived from an EMBL/GenBank/DDBJ whole genome shotgun (WGS) entry which is preliminary data.</text>
</comment>
<evidence type="ECO:0000313" key="3">
    <source>
        <dbReference type="EMBL" id="KAG8174841.1"/>
    </source>
</evidence>
<accession>A0AAV6TTT6</accession>
<dbReference type="Proteomes" id="UP000827092">
    <property type="component" value="Unassembled WGS sequence"/>
</dbReference>
<keyword evidence="4" id="KW-1185">Reference proteome</keyword>
<feature type="signal peptide" evidence="2">
    <location>
        <begin position="1"/>
        <end position="24"/>
    </location>
</feature>
<dbReference type="EMBL" id="JAFNEN010001132">
    <property type="protein sequence ID" value="KAG8174841.1"/>
    <property type="molecule type" value="Genomic_DNA"/>
</dbReference>
<feature type="chain" id="PRO_5043753470" evidence="2">
    <location>
        <begin position="25"/>
        <end position="149"/>
    </location>
</feature>
<reference evidence="3 4" key="1">
    <citation type="journal article" date="2022" name="Nat. Ecol. Evol.">
        <title>A masculinizing supergene underlies an exaggerated male reproductive morph in a spider.</title>
        <authorList>
            <person name="Hendrickx F."/>
            <person name="De Corte Z."/>
            <person name="Sonet G."/>
            <person name="Van Belleghem S.M."/>
            <person name="Kostlbacher S."/>
            <person name="Vangestel C."/>
        </authorList>
    </citation>
    <scope>NUCLEOTIDE SEQUENCE [LARGE SCALE GENOMIC DNA]</scope>
    <source>
        <strain evidence="3">W744_W776</strain>
    </source>
</reference>
<feature type="region of interest" description="Disordered" evidence="1">
    <location>
        <begin position="86"/>
        <end position="123"/>
    </location>
</feature>